<feature type="transmembrane region" description="Helical" evidence="2">
    <location>
        <begin position="116"/>
        <end position="139"/>
    </location>
</feature>
<feature type="region of interest" description="Disordered" evidence="1">
    <location>
        <begin position="47"/>
        <end position="104"/>
    </location>
</feature>
<accession>A0A7L9J2H5</accession>
<dbReference type="AlphaFoldDB" id="A0A7L9J2H5"/>
<feature type="transmembrane region" description="Helical" evidence="2">
    <location>
        <begin position="172"/>
        <end position="190"/>
    </location>
</feature>
<keyword evidence="2" id="KW-0812">Transmembrane</keyword>
<feature type="region of interest" description="Disordered" evidence="1">
    <location>
        <begin position="610"/>
        <end position="638"/>
    </location>
</feature>
<feature type="compositionally biased region" description="Low complexity" evidence="1">
    <location>
        <begin position="63"/>
        <end position="77"/>
    </location>
</feature>
<organism evidence="3 4">
    <name type="scientific">Janibacter indicus</name>
    <dbReference type="NCBI Taxonomy" id="857417"/>
    <lineage>
        <taxon>Bacteria</taxon>
        <taxon>Bacillati</taxon>
        <taxon>Actinomycetota</taxon>
        <taxon>Actinomycetes</taxon>
        <taxon>Micrococcales</taxon>
        <taxon>Intrasporangiaceae</taxon>
        <taxon>Janibacter</taxon>
    </lineage>
</organism>
<dbReference type="PANTHER" id="PTHR38434:SF1">
    <property type="entry name" value="BLL2549 PROTEIN"/>
    <property type="match status" value="1"/>
</dbReference>
<evidence type="ECO:0000313" key="4">
    <source>
        <dbReference type="Proteomes" id="UP000593998"/>
    </source>
</evidence>
<feature type="transmembrane region" description="Helical" evidence="2">
    <location>
        <begin position="466"/>
        <end position="487"/>
    </location>
</feature>
<keyword evidence="2" id="KW-1133">Transmembrane helix</keyword>
<dbReference type="PANTHER" id="PTHR38434">
    <property type="entry name" value="BLL2549 PROTEIN"/>
    <property type="match status" value="1"/>
</dbReference>
<feature type="compositionally biased region" description="Pro residues" evidence="1">
    <location>
        <begin position="78"/>
        <end position="104"/>
    </location>
</feature>
<feature type="transmembrane region" description="Helical" evidence="2">
    <location>
        <begin position="196"/>
        <end position="220"/>
    </location>
</feature>
<sequence length="638" mass="64510">MSMSGDPVLEQVRAIEDDFADAMSRMYGVGNELAKLRAHLATEASPEHWTRVAAPEVPPSPSPAASAPVAAPVAPGHVTPPPRVAPPAGPSMAPPPSPPLPPTEPWWQRDGIIAKALAAVGAAITLIGVAFLLALAIQLGFFGPLARVISGGLLSLALVGAAALVRSRQTSTVGALGLAATGIATAYLDVLAVTYVYAWVPLGVGLVLAGLIALGGVLLARAWDSQLLAVIAVLGVALMAPFVGIQHGLLTGGFLLVLTAATWPAQIGRDWWVLELSRVIPTALFLAALAVAHDEQGIAAALAIAFALLVMATTLAGARVDRLPEQLGLLVPVGIGPLWFAGMAFDGRWTGTGLLVIATCLLVLIAGLVGHDERTALVHRVPELALAAAGVTSLTAAVRGADGNGWTPVVGLALCLLWAVAALVLRHRTTLFVSWALSALGLIGATTLLPHVALRSLADEVGPTHLLATVLLVATLAVTARASHVLVPGTSPALPRILVALSVLVTGGAVVLLGALAGQLVDDARGGYTAGQAGATVVWMATAAVLLLRGLRGSTIAVPAGLGLAALSVGKLLLFDLSFLSGLARVLCFIVAGLLLLGMGAGYAQALERSRRGGGGPGTGPTPPVDNPAAPVPVPPTV</sequence>
<keyword evidence="2" id="KW-0472">Membrane</keyword>
<feature type="transmembrane region" description="Helical" evidence="2">
    <location>
        <begin position="298"/>
        <end position="320"/>
    </location>
</feature>
<reference evidence="3 4" key="1">
    <citation type="submission" date="2020-10" db="EMBL/GenBank/DDBJ databases">
        <title>Janibacter indicus TT2 genome sequence.</title>
        <authorList>
            <person name="Lee K."/>
            <person name="Ganzorig M."/>
        </authorList>
    </citation>
    <scope>NUCLEOTIDE SEQUENCE [LARGE SCALE GENOMIC DNA]</scope>
    <source>
        <strain evidence="3 4">TT2</strain>
    </source>
</reference>
<dbReference type="RefSeq" id="WP_192911384.1">
    <property type="nucleotide sequence ID" value="NZ_CP062789.1"/>
</dbReference>
<dbReference type="Proteomes" id="UP000593998">
    <property type="component" value="Chromosome"/>
</dbReference>
<dbReference type="Pfam" id="PF10101">
    <property type="entry name" value="DUF2339"/>
    <property type="match status" value="2"/>
</dbReference>
<feature type="transmembrane region" description="Helical" evidence="2">
    <location>
        <begin position="432"/>
        <end position="454"/>
    </location>
</feature>
<evidence type="ECO:0000256" key="1">
    <source>
        <dbReference type="SAM" id="MobiDB-lite"/>
    </source>
</evidence>
<feature type="transmembrane region" description="Helical" evidence="2">
    <location>
        <begin position="405"/>
        <end position="425"/>
    </location>
</feature>
<feature type="transmembrane region" description="Helical" evidence="2">
    <location>
        <begin position="145"/>
        <end position="165"/>
    </location>
</feature>
<dbReference type="InterPro" id="IPR019286">
    <property type="entry name" value="DUF2339_TM"/>
</dbReference>
<feature type="transmembrane region" description="Helical" evidence="2">
    <location>
        <begin position="381"/>
        <end position="399"/>
    </location>
</feature>
<name>A0A7L9J2H5_9MICO</name>
<feature type="transmembrane region" description="Helical" evidence="2">
    <location>
        <begin position="527"/>
        <end position="548"/>
    </location>
</feature>
<feature type="transmembrane region" description="Helical" evidence="2">
    <location>
        <begin position="499"/>
        <end position="521"/>
    </location>
</feature>
<gene>
    <name evidence="3" type="ORF">IGS73_01900</name>
</gene>
<feature type="transmembrane region" description="Helical" evidence="2">
    <location>
        <begin position="327"/>
        <end position="345"/>
    </location>
</feature>
<feature type="transmembrane region" description="Helical" evidence="2">
    <location>
        <begin position="555"/>
        <end position="577"/>
    </location>
</feature>
<feature type="compositionally biased region" description="Pro residues" evidence="1">
    <location>
        <begin position="620"/>
        <end position="638"/>
    </location>
</feature>
<evidence type="ECO:0000313" key="3">
    <source>
        <dbReference type="EMBL" id="QOK23213.1"/>
    </source>
</evidence>
<evidence type="ECO:0000256" key="2">
    <source>
        <dbReference type="SAM" id="Phobius"/>
    </source>
</evidence>
<protein>
    <submittedName>
        <fullName evidence="3">DUF2339 domain-containing protein</fullName>
    </submittedName>
</protein>
<feature type="transmembrane region" description="Helical" evidence="2">
    <location>
        <begin position="227"/>
        <end position="243"/>
    </location>
</feature>
<feature type="transmembrane region" description="Helical" evidence="2">
    <location>
        <begin position="351"/>
        <end position="369"/>
    </location>
</feature>
<proteinExistence type="predicted"/>
<dbReference type="EMBL" id="CP062789">
    <property type="protein sequence ID" value="QOK23213.1"/>
    <property type="molecule type" value="Genomic_DNA"/>
</dbReference>
<feature type="transmembrane region" description="Helical" evidence="2">
    <location>
        <begin position="583"/>
        <end position="604"/>
    </location>
</feature>